<gene>
    <name evidence="1" type="ORF">GCM10017584_19780</name>
</gene>
<dbReference type="Proteomes" id="UP001142372">
    <property type="component" value="Unassembled WGS sequence"/>
</dbReference>
<dbReference type="Gene3D" id="3.40.630.30">
    <property type="match status" value="1"/>
</dbReference>
<reference evidence="1" key="2">
    <citation type="submission" date="2023-01" db="EMBL/GenBank/DDBJ databases">
        <authorList>
            <person name="Sun Q."/>
            <person name="Evtushenko L."/>
        </authorList>
    </citation>
    <scope>NUCLEOTIDE SEQUENCE</scope>
    <source>
        <strain evidence="1">VKM Ac-1401</strain>
    </source>
</reference>
<sequence>MANTPWSGPVPAGLTTAEFVLRPIVADDAEKDHAAVMETREDLRLWEQSEWPADDFTVEANREDLVGLQERHAQRRAFTYTVLAPDGGESLGCVYVFPIGASFLAKSTVTPVGDDEWADVEAVVYFWARRSQMEKGMDERLLAALRTWFADEWKVERAVFVTNEQFTQQVELLRRAGLRLKFELVEPGKPGTYLVFG</sequence>
<dbReference type="EMBL" id="BSEN01000006">
    <property type="protein sequence ID" value="GLJ76404.1"/>
    <property type="molecule type" value="Genomic_DNA"/>
</dbReference>
<organism evidence="1 2">
    <name type="scientific">Leifsonia poae</name>
    <dbReference type="NCBI Taxonomy" id="110933"/>
    <lineage>
        <taxon>Bacteria</taxon>
        <taxon>Bacillati</taxon>
        <taxon>Actinomycetota</taxon>
        <taxon>Actinomycetes</taxon>
        <taxon>Micrococcales</taxon>
        <taxon>Microbacteriaceae</taxon>
        <taxon>Leifsonia</taxon>
    </lineage>
</organism>
<dbReference type="AlphaFoldDB" id="A0A9W6HAE5"/>
<dbReference type="InterPro" id="IPR016181">
    <property type="entry name" value="Acyl_CoA_acyltransferase"/>
</dbReference>
<comment type="caution">
    <text evidence="1">The sequence shown here is derived from an EMBL/GenBank/DDBJ whole genome shotgun (WGS) entry which is preliminary data.</text>
</comment>
<reference evidence="1" key="1">
    <citation type="journal article" date="2014" name="Int. J. Syst. Evol. Microbiol.">
        <title>Complete genome sequence of Corynebacterium casei LMG S-19264T (=DSM 44701T), isolated from a smear-ripened cheese.</title>
        <authorList>
            <consortium name="US DOE Joint Genome Institute (JGI-PGF)"/>
            <person name="Walter F."/>
            <person name="Albersmeier A."/>
            <person name="Kalinowski J."/>
            <person name="Ruckert C."/>
        </authorList>
    </citation>
    <scope>NUCLEOTIDE SEQUENCE</scope>
    <source>
        <strain evidence="1">VKM Ac-1401</strain>
    </source>
</reference>
<proteinExistence type="predicted"/>
<evidence type="ECO:0000313" key="2">
    <source>
        <dbReference type="Proteomes" id="UP001142372"/>
    </source>
</evidence>
<dbReference type="RefSeq" id="WP_271177055.1">
    <property type="nucleotide sequence ID" value="NZ_BAAAJO010000005.1"/>
</dbReference>
<evidence type="ECO:0000313" key="1">
    <source>
        <dbReference type="EMBL" id="GLJ76404.1"/>
    </source>
</evidence>
<keyword evidence="2" id="KW-1185">Reference proteome</keyword>
<evidence type="ECO:0008006" key="3">
    <source>
        <dbReference type="Google" id="ProtNLM"/>
    </source>
</evidence>
<protein>
    <recommendedName>
        <fullName evidence="3">N-acetyltransferase</fullName>
    </recommendedName>
</protein>
<dbReference type="SUPFAM" id="SSF55729">
    <property type="entry name" value="Acyl-CoA N-acyltransferases (Nat)"/>
    <property type="match status" value="1"/>
</dbReference>
<accession>A0A9W6HAE5</accession>
<name>A0A9W6HAE5_9MICO</name>